<sequence length="83" mass="9524">DLNETSSQFVLKDFNETSSQFENIQLQPSPPSSAELIKTNTNDINDFNNETSHFPEDLSYIFPPPEQMISNPIFLYNDLNNIL</sequence>
<reference evidence="1" key="1">
    <citation type="submission" date="2021-06" db="EMBL/GenBank/DDBJ databases">
        <authorList>
            <person name="Kallberg Y."/>
            <person name="Tangrot J."/>
            <person name="Rosling A."/>
        </authorList>
    </citation>
    <scope>NUCLEOTIDE SEQUENCE</scope>
    <source>
        <strain evidence="1">MA461A</strain>
    </source>
</reference>
<name>A0ACA9SCV4_9GLOM</name>
<organism evidence="1 2">
    <name type="scientific">Racocetra persica</name>
    <dbReference type="NCBI Taxonomy" id="160502"/>
    <lineage>
        <taxon>Eukaryota</taxon>
        <taxon>Fungi</taxon>
        <taxon>Fungi incertae sedis</taxon>
        <taxon>Mucoromycota</taxon>
        <taxon>Glomeromycotina</taxon>
        <taxon>Glomeromycetes</taxon>
        <taxon>Diversisporales</taxon>
        <taxon>Gigasporaceae</taxon>
        <taxon>Racocetra</taxon>
    </lineage>
</organism>
<dbReference type="Proteomes" id="UP000789920">
    <property type="component" value="Unassembled WGS sequence"/>
</dbReference>
<accession>A0ACA9SCV4</accession>
<evidence type="ECO:0000313" key="1">
    <source>
        <dbReference type="EMBL" id="CAG8835605.1"/>
    </source>
</evidence>
<feature type="non-terminal residue" evidence="1">
    <location>
        <position position="1"/>
    </location>
</feature>
<comment type="caution">
    <text evidence="1">The sequence shown here is derived from an EMBL/GenBank/DDBJ whole genome shotgun (WGS) entry which is preliminary data.</text>
</comment>
<gene>
    <name evidence="1" type="ORF">RPERSI_LOCUS29607</name>
</gene>
<protein>
    <submittedName>
        <fullName evidence="1">20644_t:CDS:1</fullName>
    </submittedName>
</protein>
<evidence type="ECO:0000313" key="2">
    <source>
        <dbReference type="Proteomes" id="UP000789920"/>
    </source>
</evidence>
<dbReference type="EMBL" id="CAJVQC010112326">
    <property type="protein sequence ID" value="CAG8835605.1"/>
    <property type="molecule type" value="Genomic_DNA"/>
</dbReference>
<keyword evidence="2" id="KW-1185">Reference proteome</keyword>
<proteinExistence type="predicted"/>